<protein>
    <submittedName>
        <fullName evidence="1">Uncharacterized protein</fullName>
    </submittedName>
</protein>
<dbReference type="AlphaFoldDB" id="A0A8H9GA75"/>
<accession>A0A8H9GA75</accession>
<reference evidence="2 4" key="3">
    <citation type="submission" date="2021-01" db="EMBL/GenBank/DDBJ databases">
        <title>Sequencing the genomes of 1000 actinobacteria strains.</title>
        <authorList>
            <person name="Klenk H.-P."/>
        </authorList>
    </citation>
    <scope>NUCLEOTIDE SEQUENCE [LARGE SCALE GENOMIC DNA]</scope>
    <source>
        <strain evidence="2 4">DSM 20542</strain>
    </source>
</reference>
<organism evidence="1 3">
    <name type="scientific">Curtobacterium luteum</name>
    <dbReference type="NCBI Taxonomy" id="33881"/>
    <lineage>
        <taxon>Bacteria</taxon>
        <taxon>Bacillati</taxon>
        <taxon>Actinomycetota</taxon>
        <taxon>Actinomycetes</taxon>
        <taxon>Micrococcales</taxon>
        <taxon>Microbacteriaceae</taxon>
        <taxon>Curtobacterium</taxon>
    </lineage>
</organism>
<dbReference type="Proteomes" id="UP000746584">
    <property type="component" value="Unassembled WGS sequence"/>
</dbReference>
<keyword evidence="4" id="KW-1185">Reference proteome</keyword>
<evidence type="ECO:0000313" key="2">
    <source>
        <dbReference type="EMBL" id="MBM7803372.1"/>
    </source>
</evidence>
<gene>
    <name evidence="1" type="ORF">GCM10009769_27370</name>
    <name evidence="2" type="ORF">JOE58_002623</name>
</gene>
<sequence length="284" mass="30968">MELLTDVRRGDWLVRRAGAWSTIGGVVGTGFTACARVLHPVTAHRDDRSTTDRWGEHPVLETATWRWADVAARTGGTVDARTRWDRLTGLDDESDLPFPDGWRAEPPQEGWLDPSVLAVLIGHLAAATSTPDDLVAGIWDGWGDLDGSGMLVVGWQRSDDEPGPTHAERVAMQADADRRRAEQDALVAALAGPRLQWPGRDLICFATNASELADPTWTDRATVGDGHPLRHTPQLLWPGDRAWAMATEIDLDSTMVAGSRALVEAILGDPRLEAFEVHEDDPLG</sequence>
<evidence type="ECO:0000313" key="4">
    <source>
        <dbReference type="Proteomes" id="UP000746584"/>
    </source>
</evidence>
<dbReference type="Proteomes" id="UP000648535">
    <property type="component" value="Unassembled WGS sequence"/>
</dbReference>
<comment type="caution">
    <text evidence="1">The sequence shown here is derived from an EMBL/GenBank/DDBJ whole genome shotgun (WGS) entry which is preliminary data.</text>
</comment>
<name>A0A8H9GA75_9MICO</name>
<evidence type="ECO:0000313" key="1">
    <source>
        <dbReference type="EMBL" id="GGL07618.1"/>
    </source>
</evidence>
<dbReference type="EMBL" id="BMOI01000013">
    <property type="protein sequence ID" value="GGL07618.1"/>
    <property type="molecule type" value="Genomic_DNA"/>
</dbReference>
<dbReference type="EMBL" id="JAFBCG010000001">
    <property type="protein sequence ID" value="MBM7803372.1"/>
    <property type="molecule type" value="Genomic_DNA"/>
</dbReference>
<proteinExistence type="predicted"/>
<dbReference type="RefSeq" id="WP_175328921.1">
    <property type="nucleotide sequence ID" value="NZ_BMOI01000013.1"/>
</dbReference>
<reference evidence="1" key="1">
    <citation type="journal article" date="2014" name="Int. J. Syst. Evol. Microbiol.">
        <title>Complete genome sequence of Corynebacterium casei LMG S-19264T (=DSM 44701T), isolated from a smear-ripened cheese.</title>
        <authorList>
            <consortium name="US DOE Joint Genome Institute (JGI-PGF)"/>
            <person name="Walter F."/>
            <person name="Albersmeier A."/>
            <person name="Kalinowski J."/>
            <person name="Ruckert C."/>
        </authorList>
    </citation>
    <scope>NUCLEOTIDE SEQUENCE</scope>
    <source>
        <strain evidence="1">JCM 1480</strain>
    </source>
</reference>
<evidence type="ECO:0000313" key="3">
    <source>
        <dbReference type="Proteomes" id="UP000648535"/>
    </source>
</evidence>
<reference evidence="1" key="2">
    <citation type="submission" date="2020-09" db="EMBL/GenBank/DDBJ databases">
        <authorList>
            <person name="Sun Q."/>
            <person name="Ohkuma M."/>
        </authorList>
    </citation>
    <scope>NUCLEOTIDE SEQUENCE</scope>
    <source>
        <strain evidence="1">JCM 1480</strain>
    </source>
</reference>